<dbReference type="PANTHER" id="PTHR22617">
    <property type="entry name" value="CHEMOTAXIS SENSOR HISTIDINE KINASE-RELATED"/>
    <property type="match status" value="1"/>
</dbReference>
<dbReference type="PANTHER" id="PTHR22617:SF23">
    <property type="entry name" value="CHEMOTAXIS PROTEIN CHEW"/>
    <property type="match status" value="1"/>
</dbReference>
<dbReference type="Gene3D" id="2.30.30.40">
    <property type="entry name" value="SH3 Domains"/>
    <property type="match status" value="1"/>
</dbReference>
<dbReference type="SUPFAM" id="SSF50341">
    <property type="entry name" value="CheW-like"/>
    <property type="match status" value="1"/>
</dbReference>
<gene>
    <name evidence="2" type="ORF">UFOPK3004_00966</name>
</gene>
<protein>
    <submittedName>
        <fullName evidence="2">Unannotated protein</fullName>
    </submittedName>
</protein>
<dbReference type="GO" id="GO:0005829">
    <property type="term" value="C:cytosol"/>
    <property type="evidence" value="ECO:0007669"/>
    <property type="project" value="TreeGrafter"/>
</dbReference>
<proteinExistence type="predicted"/>
<sequence>MLYSLFHVDKTLMAVPITTILEIVRPSMFYPICGSPEVIDGLINFRGKVVTVINTGLAFEGNKVQTTEESRVYIFKKNSELKVADGTGLDSELSPDNIGLHVDNIENVINIEIDELQAVPANMAHPFYKFVVRKGDDFIIILRPAEILNLNRDRDLLS</sequence>
<name>A0A6J6YAI7_9ZZZZ</name>
<dbReference type="Pfam" id="PF01584">
    <property type="entry name" value="CheW"/>
    <property type="match status" value="1"/>
</dbReference>
<dbReference type="GO" id="GO:0007165">
    <property type="term" value="P:signal transduction"/>
    <property type="evidence" value="ECO:0007669"/>
    <property type="project" value="InterPro"/>
</dbReference>
<accession>A0A6J6YAI7</accession>
<dbReference type="GO" id="GO:0006935">
    <property type="term" value="P:chemotaxis"/>
    <property type="evidence" value="ECO:0007669"/>
    <property type="project" value="InterPro"/>
</dbReference>
<reference evidence="2" key="1">
    <citation type="submission" date="2020-05" db="EMBL/GenBank/DDBJ databases">
        <authorList>
            <person name="Chiriac C."/>
            <person name="Salcher M."/>
            <person name="Ghai R."/>
            <person name="Kavagutti S V."/>
        </authorList>
    </citation>
    <scope>NUCLEOTIDE SEQUENCE</scope>
</reference>
<dbReference type="InterPro" id="IPR036061">
    <property type="entry name" value="CheW-like_dom_sf"/>
</dbReference>
<dbReference type="AlphaFoldDB" id="A0A6J6YAI7"/>
<dbReference type="EMBL" id="CAFAAL010000078">
    <property type="protein sequence ID" value="CAB4806501.1"/>
    <property type="molecule type" value="Genomic_DNA"/>
</dbReference>
<dbReference type="Gene3D" id="2.40.50.180">
    <property type="entry name" value="CheA-289, Domain 4"/>
    <property type="match status" value="1"/>
</dbReference>
<dbReference type="SMART" id="SM00260">
    <property type="entry name" value="CheW"/>
    <property type="match status" value="1"/>
</dbReference>
<dbReference type="PROSITE" id="PS50851">
    <property type="entry name" value="CHEW"/>
    <property type="match status" value="1"/>
</dbReference>
<evidence type="ECO:0000313" key="2">
    <source>
        <dbReference type="EMBL" id="CAB4806501.1"/>
    </source>
</evidence>
<feature type="domain" description="CheW-like" evidence="1">
    <location>
        <begin position="1"/>
        <end position="153"/>
    </location>
</feature>
<dbReference type="InterPro" id="IPR039315">
    <property type="entry name" value="CheW"/>
</dbReference>
<organism evidence="2">
    <name type="scientific">freshwater metagenome</name>
    <dbReference type="NCBI Taxonomy" id="449393"/>
    <lineage>
        <taxon>unclassified sequences</taxon>
        <taxon>metagenomes</taxon>
        <taxon>ecological metagenomes</taxon>
    </lineage>
</organism>
<dbReference type="InterPro" id="IPR002545">
    <property type="entry name" value="CheW-lke_dom"/>
</dbReference>
<evidence type="ECO:0000259" key="1">
    <source>
        <dbReference type="PROSITE" id="PS50851"/>
    </source>
</evidence>